<accession>G4CXI6</accession>
<keyword evidence="2" id="KW-1185">Reference proteome</keyword>
<dbReference type="PATRIC" id="fig|997355.3.peg.1225"/>
<proteinExistence type="predicted"/>
<protein>
    <submittedName>
        <fullName evidence="1">Uncharacterized protein</fullName>
    </submittedName>
</protein>
<evidence type="ECO:0000313" key="2">
    <source>
        <dbReference type="Proteomes" id="UP000005332"/>
    </source>
</evidence>
<reference evidence="1 2" key="1">
    <citation type="submission" date="2011-06" db="EMBL/GenBank/DDBJ databases">
        <authorList>
            <person name="Muzny D."/>
            <person name="Qin X."/>
            <person name="Deng J."/>
            <person name="Jiang H."/>
            <person name="Liu Y."/>
            <person name="Qu J."/>
            <person name="Song X.-Z."/>
            <person name="Zhang L."/>
            <person name="Thornton R."/>
            <person name="Coyle M."/>
            <person name="Francisco L."/>
            <person name="Jackson L."/>
            <person name="Javaid M."/>
            <person name="Korchina V."/>
            <person name="Kovar C."/>
            <person name="Mata R."/>
            <person name="Mathew T."/>
            <person name="Ngo R."/>
            <person name="Nguyen L."/>
            <person name="Nguyen N."/>
            <person name="Okwuonu G."/>
            <person name="Ongeri F."/>
            <person name="Pham C."/>
            <person name="Simmons D."/>
            <person name="Wilczek-Boney K."/>
            <person name="Hale W."/>
            <person name="Jakkamsetti A."/>
            <person name="Pham P."/>
            <person name="Ruth R."/>
            <person name="San Lucas F."/>
            <person name="Warren J."/>
            <person name="Zhang J."/>
            <person name="Zhao Z."/>
            <person name="Zhou C."/>
            <person name="Zhu D."/>
            <person name="Lee S."/>
            <person name="Bess C."/>
            <person name="Blankenburg K."/>
            <person name="Forbes L."/>
            <person name="Fu Q."/>
            <person name="Gubbala S."/>
            <person name="Hirani K."/>
            <person name="Jayaseelan J.C."/>
            <person name="Lara F."/>
            <person name="Munidasa M."/>
            <person name="Palculict T."/>
            <person name="Patil S."/>
            <person name="Pu L.-L."/>
            <person name="Saada N."/>
            <person name="Tang L."/>
            <person name="Weissenberger G."/>
            <person name="Zhu Y."/>
            <person name="Hemphill L."/>
            <person name="Shang Y."/>
            <person name="Youmans B."/>
            <person name="Ayvaz T."/>
            <person name="Ross M."/>
            <person name="Santibanez J."/>
            <person name="Aqrawi P."/>
            <person name="Gross S."/>
            <person name="Joshi V."/>
            <person name="Fowler G."/>
            <person name="Nazareth L."/>
            <person name="Reid J."/>
            <person name="Worley K."/>
            <person name="Petrosino J."/>
            <person name="Highlander S."/>
            <person name="Gibbs R."/>
        </authorList>
    </citation>
    <scope>NUCLEOTIDE SEQUENCE [LARGE SCALE GENOMIC DNA]</scope>
    <source>
        <strain evidence="1 2">ATCC 25577</strain>
    </source>
</reference>
<name>G4CXI6_9ACTN</name>
<dbReference type="AlphaFoldDB" id="G4CXI6"/>
<gene>
    <name evidence="1" type="ORF">HMPREF9153_1243</name>
</gene>
<organism evidence="1 2">
    <name type="scientific">Cutibacterium avidum ATCC 25577</name>
    <dbReference type="NCBI Taxonomy" id="997355"/>
    <lineage>
        <taxon>Bacteria</taxon>
        <taxon>Bacillati</taxon>
        <taxon>Actinomycetota</taxon>
        <taxon>Actinomycetes</taxon>
        <taxon>Propionibacteriales</taxon>
        <taxon>Propionibacteriaceae</taxon>
        <taxon>Cutibacterium</taxon>
    </lineage>
</organism>
<evidence type="ECO:0000313" key="1">
    <source>
        <dbReference type="EMBL" id="EGY77700.1"/>
    </source>
</evidence>
<dbReference type="HOGENOM" id="CLU_2410812_0_0_11"/>
<dbReference type="Proteomes" id="UP000005332">
    <property type="component" value="Unassembled WGS sequence"/>
</dbReference>
<comment type="caution">
    <text evidence="1">The sequence shown here is derived from an EMBL/GenBank/DDBJ whole genome shotgun (WGS) entry which is preliminary data.</text>
</comment>
<sequence length="92" mass="10063">MTSGKCGEAVRLWLRVSWRDGFHVRRSPPWPTRGPPCRGAMQPGAGAVKPVQPGIVRPEKNTLPRVGCSTSLRCHFRRAGADTRISVISAQT</sequence>
<dbReference type="EMBL" id="AGBA01000013">
    <property type="protein sequence ID" value="EGY77700.1"/>
    <property type="molecule type" value="Genomic_DNA"/>
</dbReference>